<dbReference type="InterPro" id="IPR006611">
    <property type="entry name" value="DUF1431_DROsp"/>
</dbReference>
<dbReference type="EMBL" id="QKKF02023871">
    <property type="protein sequence ID" value="RZF37574.1"/>
    <property type="molecule type" value="Genomic_DNA"/>
</dbReference>
<accession>A0A482WVL0</accession>
<dbReference type="Proteomes" id="UP000291343">
    <property type="component" value="Unassembled WGS sequence"/>
</dbReference>
<organism evidence="1 2">
    <name type="scientific">Laodelphax striatellus</name>
    <name type="common">Small brown planthopper</name>
    <name type="synonym">Delphax striatella</name>
    <dbReference type="NCBI Taxonomy" id="195883"/>
    <lineage>
        <taxon>Eukaryota</taxon>
        <taxon>Metazoa</taxon>
        <taxon>Ecdysozoa</taxon>
        <taxon>Arthropoda</taxon>
        <taxon>Hexapoda</taxon>
        <taxon>Insecta</taxon>
        <taxon>Pterygota</taxon>
        <taxon>Neoptera</taxon>
        <taxon>Paraneoptera</taxon>
        <taxon>Hemiptera</taxon>
        <taxon>Auchenorrhyncha</taxon>
        <taxon>Fulgoroidea</taxon>
        <taxon>Delphacidae</taxon>
        <taxon>Criomorphinae</taxon>
        <taxon>Laodelphax</taxon>
    </lineage>
</organism>
<dbReference type="InParanoid" id="A0A482WVL0"/>
<dbReference type="AlphaFoldDB" id="A0A482WVL0"/>
<keyword evidence="2" id="KW-1185">Reference proteome</keyword>
<gene>
    <name evidence="1" type="ORF">LSTR_LSTR013995</name>
</gene>
<protein>
    <submittedName>
        <fullName evidence="1">Uncharacterized protein</fullName>
    </submittedName>
</protein>
<evidence type="ECO:0000313" key="2">
    <source>
        <dbReference type="Proteomes" id="UP000291343"/>
    </source>
</evidence>
<evidence type="ECO:0000313" key="1">
    <source>
        <dbReference type="EMBL" id="RZF37574.1"/>
    </source>
</evidence>
<reference evidence="1 2" key="1">
    <citation type="journal article" date="2017" name="Gigascience">
        <title>Genome sequence of the small brown planthopper, Laodelphax striatellus.</title>
        <authorList>
            <person name="Zhu J."/>
            <person name="Jiang F."/>
            <person name="Wang X."/>
            <person name="Yang P."/>
            <person name="Bao Y."/>
            <person name="Zhao W."/>
            <person name="Wang W."/>
            <person name="Lu H."/>
            <person name="Wang Q."/>
            <person name="Cui N."/>
            <person name="Li J."/>
            <person name="Chen X."/>
            <person name="Luo L."/>
            <person name="Yu J."/>
            <person name="Kang L."/>
            <person name="Cui F."/>
        </authorList>
    </citation>
    <scope>NUCLEOTIDE SEQUENCE [LARGE SCALE GENOMIC DNA]</scope>
    <source>
        <strain evidence="1">Lst14</strain>
    </source>
</reference>
<dbReference type="Pfam" id="PF07248">
    <property type="entry name" value="DUF1431"/>
    <property type="match status" value="1"/>
</dbReference>
<comment type="caution">
    <text evidence="1">The sequence shown here is derived from an EMBL/GenBank/DDBJ whole genome shotgun (WGS) entry which is preliminary data.</text>
</comment>
<proteinExistence type="predicted"/>
<sequence length="234" mass="25997">MFQQTRKFIGQLLKKAGESLASHRSDIKNIEKNTLEISRAAPLNTPLTNHKQAMKMLSPGLNFITPLQIRNFHSLIPRSLVNSFGNLNQSNAVVSYEQNRHLSTSLNNLAKKKMTLGKGAKDPCAEKEKNKERAAKFCPKLPPCLTLTKVPFEGTFNEDSINCGRICMPCCPPAFFPPICPAGVIDDKPIERIPNPRPAYSEFPKDCIAPIKTCDCPPPEDVCVLLPKIPEEKC</sequence>
<name>A0A482WVL0_LAOST</name>